<feature type="domain" description="Phosphatidic acid phosphatase type 2/haloperoxidase" evidence="2">
    <location>
        <begin position="102"/>
        <end position="214"/>
    </location>
</feature>
<feature type="transmembrane region" description="Helical" evidence="1">
    <location>
        <begin position="199"/>
        <end position="220"/>
    </location>
</feature>
<dbReference type="InterPro" id="IPR000326">
    <property type="entry name" value="PAP2/HPO"/>
</dbReference>
<keyword evidence="1" id="KW-1133">Transmembrane helix</keyword>
<sequence length="226" mass="25792">MSRYSTRPTLHSVLLKDLVLGFAAAVFLLFVFLLISKSLASPWIDRFDSVISVWVQSYRGDVFNRILIGITKLGNGITETIVFIIVAGYLWVMHRRRKEAALLFCNLAGSWLLNETLKVLFIRVRPDRIFFLVDATGYSFPSGHAMVSSSFYGFMVYLLWKHQRRKWRAAWLIPWLGAFVIFLIGFSRIYVGVHYPSDVLAGFAAGGIWLIGCIAGDKILQERSFR</sequence>
<dbReference type="AlphaFoldDB" id="A0A1V0US80"/>
<accession>A0A1V0US80</accession>
<dbReference type="Pfam" id="PF01569">
    <property type="entry name" value="PAP2"/>
    <property type="match status" value="1"/>
</dbReference>
<keyword evidence="1" id="KW-0472">Membrane</keyword>
<dbReference type="SMART" id="SM00014">
    <property type="entry name" value="acidPPc"/>
    <property type="match status" value="1"/>
</dbReference>
<dbReference type="SUPFAM" id="SSF48317">
    <property type="entry name" value="Acid phosphatase/Vanadium-dependent haloperoxidase"/>
    <property type="match status" value="1"/>
</dbReference>
<dbReference type="PANTHER" id="PTHR14969">
    <property type="entry name" value="SPHINGOSINE-1-PHOSPHATE PHOSPHOHYDROLASE"/>
    <property type="match status" value="1"/>
</dbReference>
<organism evidence="3 4">
    <name type="scientific">Paenibacillus larvae subsp. pulvifaciens</name>
    <dbReference type="NCBI Taxonomy" id="1477"/>
    <lineage>
        <taxon>Bacteria</taxon>
        <taxon>Bacillati</taxon>
        <taxon>Bacillota</taxon>
        <taxon>Bacilli</taxon>
        <taxon>Bacillales</taxon>
        <taxon>Paenibacillaceae</taxon>
        <taxon>Paenibacillus</taxon>
    </lineage>
</organism>
<dbReference type="PANTHER" id="PTHR14969:SF13">
    <property type="entry name" value="AT30094P"/>
    <property type="match status" value="1"/>
</dbReference>
<protein>
    <recommendedName>
        <fullName evidence="2">Phosphatidic acid phosphatase type 2/haloperoxidase domain-containing protein</fullName>
    </recommendedName>
</protein>
<feature type="transmembrane region" description="Helical" evidence="1">
    <location>
        <begin position="172"/>
        <end position="193"/>
    </location>
</feature>
<gene>
    <name evidence="3" type="ORF">B7C51_09605</name>
</gene>
<dbReference type="RefSeq" id="WP_083039825.1">
    <property type="nucleotide sequence ID" value="NZ_CP020557.1"/>
</dbReference>
<dbReference type="InterPro" id="IPR036938">
    <property type="entry name" value="PAP2/HPO_sf"/>
</dbReference>
<evidence type="ECO:0000313" key="4">
    <source>
        <dbReference type="Proteomes" id="UP000192727"/>
    </source>
</evidence>
<feature type="transmembrane region" description="Helical" evidence="1">
    <location>
        <begin position="142"/>
        <end position="160"/>
    </location>
</feature>
<dbReference type="EMBL" id="CP020557">
    <property type="protein sequence ID" value="ARF68034.1"/>
    <property type="molecule type" value="Genomic_DNA"/>
</dbReference>
<evidence type="ECO:0000256" key="1">
    <source>
        <dbReference type="SAM" id="Phobius"/>
    </source>
</evidence>
<evidence type="ECO:0000259" key="2">
    <source>
        <dbReference type="SMART" id="SM00014"/>
    </source>
</evidence>
<name>A0A1V0US80_9BACL</name>
<dbReference type="Gene3D" id="1.20.144.10">
    <property type="entry name" value="Phosphatidic acid phosphatase type 2/haloperoxidase"/>
    <property type="match status" value="2"/>
</dbReference>
<evidence type="ECO:0000313" key="3">
    <source>
        <dbReference type="EMBL" id="ARF68034.1"/>
    </source>
</evidence>
<proteinExistence type="predicted"/>
<dbReference type="Proteomes" id="UP000192727">
    <property type="component" value="Chromosome"/>
</dbReference>
<reference evidence="3 4" key="1">
    <citation type="submission" date="2017-03" db="EMBL/GenBank/DDBJ databases">
        <title>Paenibacillus larvae genome sequencing.</title>
        <authorList>
            <person name="Dingman D.W."/>
        </authorList>
    </citation>
    <scope>NUCLEOTIDE SEQUENCE [LARGE SCALE GENOMIC DNA]</scope>
    <source>
        <strain evidence="3 4">SAG 10367</strain>
    </source>
</reference>
<feature type="transmembrane region" description="Helical" evidence="1">
    <location>
        <begin position="73"/>
        <end position="93"/>
    </location>
</feature>
<keyword evidence="1" id="KW-0812">Transmembrane</keyword>
<feature type="transmembrane region" description="Helical" evidence="1">
    <location>
        <begin position="100"/>
        <end position="122"/>
    </location>
</feature>
<dbReference type="CDD" id="cd03392">
    <property type="entry name" value="PAP2_like_2"/>
    <property type="match status" value="1"/>
</dbReference>